<dbReference type="KEGG" id="dpn:BCB69_02385"/>
<feature type="transmembrane region" description="Helical" evidence="1">
    <location>
        <begin position="103"/>
        <end position="126"/>
    </location>
</feature>
<sequence length="248" mass="29560">MNYIGIFITAAVIFIVTIILFYWLLNGKDLMICIEGIRRAKKNKGSSVCYMENGYMYWTFKMNDRKLLQSFLYFILFLILGYIIFLTRSSYIYLPQYDSVREWGWSVCLLLIVFMGILLSLAYNIVLGIFKSYPMEIIFEENQFTINYSRGETKSIPYYAIKDIKFDLWVPGRGRGKVFFPAFYFYNNGRYVSGRKLICKAEVLDKESYFLVSAQLKKHGLKYREPKNTMEAYERARVRKNYNRHWLE</sequence>
<keyword evidence="1" id="KW-0812">Transmembrane</keyword>
<organism evidence="2 3">
    <name type="scientific">Dialister pneumosintes</name>
    <dbReference type="NCBI Taxonomy" id="39950"/>
    <lineage>
        <taxon>Bacteria</taxon>
        <taxon>Bacillati</taxon>
        <taxon>Bacillota</taxon>
        <taxon>Negativicutes</taxon>
        <taxon>Veillonellales</taxon>
        <taxon>Veillonellaceae</taxon>
        <taxon>Dialister</taxon>
    </lineage>
</organism>
<dbReference type="EMBL" id="CP017037">
    <property type="protein sequence ID" value="AOH38921.1"/>
    <property type="molecule type" value="Genomic_DNA"/>
</dbReference>
<feature type="transmembrane region" description="Helical" evidence="1">
    <location>
        <begin position="71"/>
        <end position="91"/>
    </location>
</feature>
<dbReference type="STRING" id="39950.BCB69_02385"/>
<gene>
    <name evidence="2" type="ORF">BCB69_02385</name>
</gene>
<accession>A0A1B3WD90</accession>
<evidence type="ECO:0000313" key="2">
    <source>
        <dbReference type="EMBL" id="AOH38921.1"/>
    </source>
</evidence>
<dbReference type="Proteomes" id="UP000094757">
    <property type="component" value="Chromosome"/>
</dbReference>
<evidence type="ECO:0000256" key="1">
    <source>
        <dbReference type="SAM" id="Phobius"/>
    </source>
</evidence>
<feature type="transmembrane region" description="Helical" evidence="1">
    <location>
        <begin position="6"/>
        <end position="25"/>
    </location>
</feature>
<proteinExistence type="predicted"/>
<dbReference type="AlphaFoldDB" id="A0A1B3WD90"/>
<dbReference type="RefSeq" id="WP_069176911.1">
    <property type="nucleotide sequence ID" value="NZ_CP017037.1"/>
</dbReference>
<protein>
    <submittedName>
        <fullName evidence="2">Uncharacterized protein</fullName>
    </submittedName>
</protein>
<keyword evidence="1" id="KW-1133">Transmembrane helix</keyword>
<name>A0A1B3WD90_9FIRM</name>
<keyword evidence="1" id="KW-0472">Membrane</keyword>
<reference evidence="3" key="1">
    <citation type="submission" date="2016-08" db="EMBL/GenBank/DDBJ databases">
        <authorList>
            <person name="Holder M.E."/>
            <person name="Ajami N.J."/>
            <person name="Petrosino J.F."/>
        </authorList>
    </citation>
    <scope>NUCLEOTIDE SEQUENCE [LARGE SCALE GENOMIC DNA]</scope>
    <source>
        <strain evidence="3">F0677</strain>
    </source>
</reference>
<evidence type="ECO:0000313" key="3">
    <source>
        <dbReference type="Proteomes" id="UP000094757"/>
    </source>
</evidence>